<dbReference type="Proteomes" id="UP000595437">
    <property type="component" value="Chromosome 3"/>
</dbReference>
<feature type="chain" id="PRO_5031403510" evidence="1">
    <location>
        <begin position="18"/>
        <end position="76"/>
    </location>
</feature>
<evidence type="ECO:0000313" key="2">
    <source>
        <dbReference type="EMBL" id="QQP53014.1"/>
    </source>
</evidence>
<feature type="signal peptide" evidence="1">
    <location>
        <begin position="1"/>
        <end position="17"/>
    </location>
</feature>
<evidence type="ECO:0000313" key="3">
    <source>
        <dbReference type="Proteomes" id="UP000595437"/>
    </source>
</evidence>
<name>A0A7T8QRY3_CALRO</name>
<sequence>MIWHMFNLLSLCKGANCYNCTLARDFRLKFLLVNRFMVACAMLNSFESYLSIFVILPGLPHLLARPEVIVGGLTGL</sequence>
<reference evidence="3" key="1">
    <citation type="submission" date="2021-01" db="EMBL/GenBank/DDBJ databases">
        <title>Caligus Genome Assembly.</title>
        <authorList>
            <person name="Gallardo-Escarate C."/>
        </authorList>
    </citation>
    <scope>NUCLEOTIDE SEQUENCE [LARGE SCALE GENOMIC DNA]</scope>
</reference>
<dbReference type="AlphaFoldDB" id="A0A7T8QRY3"/>
<organism evidence="2 3">
    <name type="scientific">Caligus rogercresseyi</name>
    <name type="common">Sea louse</name>
    <dbReference type="NCBI Taxonomy" id="217165"/>
    <lineage>
        <taxon>Eukaryota</taxon>
        <taxon>Metazoa</taxon>
        <taxon>Ecdysozoa</taxon>
        <taxon>Arthropoda</taxon>
        <taxon>Crustacea</taxon>
        <taxon>Multicrustacea</taxon>
        <taxon>Hexanauplia</taxon>
        <taxon>Copepoda</taxon>
        <taxon>Siphonostomatoida</taxon>
        <taxon>Caligidae</taxon>
        <taxon>Caligus</taxon>
    </lineage>
</organism>
<gene>
    <name evidence="2" type="ORF">FKW44_005337</name>
</gene>
<accession>A0A7T8QRY3</accession>
<keyword evidence="3" id="KW-1185">Reference proteome</keyword>
<protein>
    <submittedName>
        <fullName evidence="2">Uncharacterized protein</fullName>
    </submittedName>
</protein>
<evidence type="ECO:0000256" key="1">
    <source>
        <dbReference type="SAM" id="SignalP"/>
    </source>
</evidence>
<keyword evidence="1" id="KW-0732">Signal</keyword>
<proteinExistence type="predicted"/>
<dbReference type="EMBL" id="CP045892">
    <property type="protein sequence ID" value="QQP53014.1"/>
    <property type="molecule type" value="Genomic_DNA"/>
</dbReference>